<evidence type="ECO:0000256" key="3">
    <source>
        <dbReference type="ARBA" id="ARBA00010425"/>
    </source>
</evidence>
<evidence type="ECO:0000256" key="8">
    <source>
        <dbReference type="SAM" id="MobiDB-lite"/>
    </source>
</evidence>
<feature type="transmembrane region" description="Helical" evidence="9">
    <location>
        <begin position="361"/>
        <end position="379"/>
    </location>
</feature>
<evidence type="ECO:0000256" key="6">
    <source>
        <dbReference type="ARBA" id="ARBA00022989"/>
    </source>
</evidence>
<comment type="similarity">
    <text evidence="3">Belongs to the TPT transporter family. SLC35D subfamily.</text>
</comment>
<feature type="compositionally biased region" description="Basic and acidic residues" evidence="8">
    <location>
        <begin position="1"/>
        <end position="17"/>
    </location>
</feature>
<dbReference type="InterPro" id="IPR004853">
    <property type="entry name" value="Sugar_P_trans_dom"/>
</dbReference>
<accession>F9XCR0</accession>
<keyword evidence="5 9" id="KW-0812">Transmembrane</keyword>
<dbReference type="GO" id="GO:0005789">
    <property type="term" value="C:endoplasmic reticulum membrane"/>
    <property type="evidence" value="ECO:0007669"/>
    <property type="project" value="UniProtKB-SubCell"/>
</dbReference>
<dbReference type="GeneID" id="13401281"/>
<evidence type="ECO:0000313" key="11">
    <source>
        <dbReference type="EMBL" id="EGP86920.1"/>
    </source>
</evidence>
<keyword evidence="6 9" id="KW-1133">Transmembrane helix</keyword>
<evidence type="ECO:0000256" key="4">
    <source>
        <dbReference type="ARBA" id="ARBA00011182"/>
    </source>
</evidence>
<dbReference type="Pfam" id="PF03151">
    <property type="entry name" value="TPT"/>
    <property type="match status" value="1"/>
</dbReference>
<feature type="region of interest" description="Disordered" evidence="8">
    <location>
        <begin position="1"/>
        <end position="39"/>
    </location>
</feature>
<dbReference type="RefSeq" id="XP_003851944.1">
    <property type="nucleotide sequence ID" value="XM_003851896.1"/>
</dbReference>
<evidence type="ECO:0000256" key="2">
    <source>
        <dbReference type="ARBA" id="ARBA00004477"/>
    </source>
</evidence>
<feature type="transmembrane region" description="Helical" evidence="9">
    <location>
        <begin position="171"/>
        <end position="202"/>
    </location>
</feature>
<organism evidence="11 12">
    <name type="scientific">Zymoseptoria tritici (strain CBS 115943 / IPO323)</name>
    <name type="common">Speckled leaf blotch fungus</name>
    <name type="synonym">Septoria tritici</name>
    <dbReference type="NCBI Taxonomy" id="336722"/>
    <lineage>
        <taxon>Eukaryota</taxon>
        <taxon>Fungi</taxon>
        <taxon>Dikarya</taxon>
        <taxon>Ascomycota</taxon>
        <taxon>Pezizomycotina</taxon>
        <taxon>Dothideomycetes</taxon>
        <taxon>Dothideomycetidae</taxon>
        <taxon>Mycosphaerellales</taxon>
        <taxon>Mycosphaerellaceae</taxon>
        <taxon>Zymoseptoria</taxon>
    </lineage>
</organism>
<feature type="domain" description="Sugar phosphate transporter" evidence="10">
    <location>
        <begin position="43"/>
        <end position="330"/>
    </location>
</feature>
<dbReference type="OrthoDB" id="6418713at2759"/>
<dbReference type="InterPro" id="IPR050186">
    <property type="entry name" value="TPT_transporter"/>
</dbReference>
<comment type="function">
    <text evidence="1">Involved in the import of GDP-mannose from the cytoplasm into the Golgi lumen.</text>
</comment>
<feature type="transmembrane region" description="Helical" evidence="9">
    <location>
        <begin position="71"/>
        <end position="93"/>
    </location>
</feature>
<feature type="transmembrane region" description="Helical" evidence="9">
    <location>
        <begin position="288"/>
        <end position="308"/>
    </location>
</feature>
<proteinExistence type="inferred from homology"/>
<dbReference type="AlphaFoldDB" id="F9XCR0"/>
<comment type="subunit">
    <text evidence="4">Homooligomer.</text>
</comment>
<evidence type="ECO:0000256" key="5">
    <source>
        <dbReference type="ARBA" id="ARBA00022692"/>
    </source>
</evidence>
<sequence length="440" mass="47456">MSEKERQSGEQVDREDAPVLPTVNPSAEKSSEPSSSSGGLHPAVYIATWISLSSSVIIFNKWILDTAGFRFPIVLTTWHLAFATLMTQLLARFTTVLDSRKKVPMTGKIYLRAIVPIGLMFSLSLICGNLTYLYLSVSFIQMLKATTPVAVLIASWVFGVAPVNLKTLGNVSFIVIGVMIASYGEINFVLIGFLFQIGGIVFEATRLVMVQRLLSSAEFKMDPLVSLYYFAPACAIMNGIVSLLVEIPKMTLADVEKVGYFTFLVNAMIAFLLNVSVVFLIGKTSSLVMTLSGVLKDILLVLASMLIFRDPVAPLQFFGYSIALGGLVYYKLGGEKLREHMGGLQRSWAEYGVQHPAARKIIVFIGVMVTLGLLLGGVSSSGALGDAYSAGAIASHAGEKLGSWTGKGGAVGEQGGFEENDGLDAIVIIAKRERLLSIDR</sequence>
<dbReference type="OMA" id="LFWEVPK"/>
<dbReference type="KEGG" id="ztr:MYCGRDRAFT_104744"/>
<keyword evidence="7 9" id="KW-0472">Membrane</keyword>
<dbReference type="Proteomes" id="UP000008062">
    <property type="component" value="Chromosome 6"/>
</dbReference>
<dbReference type="eggNOG" id="KOG1441">
    <property type="taxonomic scope" value="Eukaryota"/>
</dbReference>
<evidence type="ECO:0000259" key="10">
    <source>
        <dbReference type="Pfam" id="PF03151"/>
    </source>
</evidence>
<feature type="transmembrane region" description="Helical" evidence="9">
    <location>
        <begin position="43"/>
        <end position="64"/>
    </location>
</feature>
<dbReference type="PANTHER" id="PTHR11132">
    <property type="entry name" value="SOLUTE CARRIER FAMILY 35"/>
    <property type="match status" value="1"/>
</dbReference>
<protein>
    <recommendedName>
        <fullName evidence="10">Sugar phosphate transporter domain-containing protein</fullName>
    </recommendedName>
</protein>
<evidence type="ECO:0000256" key="7">
    <source>
        <dbReference type="ARBA" id="ARBA00023136"/>
    </source>
</evidence>
<reference evidence="11 12" key="1">
    <citation type="journal article" date="2011" name="PLoS Genet.">
        <title>Finished genome of the fungal wheat pathogen Mycosphaerella graminicola reveals dispensome structure, chromosome plasticity, and stealth pathogenesis.</title>
        <authorList>
            <person name="Goodwin S.B."/>
            <person name="Ben M'barek S."/>
            <person name="Dhillon B."/>
            <person name="Wittenberg A.H.J."/>
            <person name="Crane C.F."/>
            <person name="Hane J.K."/>
            <person name="Foster A.J."/>
            <person name="Van der Lee T.A.J."/>
            <person name="Grimwood J."/>
            <person name="Aerts A."/>
            <person name="Antoniw J."/>
            <person name="Bailey A."/>
            <person name="Bluhm B."/>
            <person name="Bowler J."/>
            <person name="Bristow J."/>
            <person name="van der Burgt A."/>
            <person name="Canto-Canche B."/>
            <person name="Churchill A.C.L."/>
            <person name="Conde-Ferraez L."/>
            <person name="Cools H.J."/>
            <person name="Coutinho P.M."/>
            <person name="Csukai M."/>
            <person name="Dehal P."/>
            <person name="De Wit P."/>
            <person name="Donzelli B."/>
            <person name="van de Geest H.C."/>
            <person name="van Ham R.C.H.J."/>
            <person name="Hammond-Kosack K.E."/>
            <person name="Henrissat B."/>
            <person name="Kilian A."/>
            <person name="Kobayashi A.K."/>
            <person name="Koopmann E."/>
            <person name="Kourmpetis Y."/>
            <person name="Kuzniar A."/>
            <person name="Lindquist E."/>
            <person name="Lombard V."/>
            <person name="Maliepaard C."/>
            <person name="Martins N."/>
            <person name="Mehrabi R."/>
            <person name="Nap J.P.H."/>
            <person name="Ponomarenko A."/>
            <person name="Rudd J.J."/>
            <person name="Salamov A."/>
            <person name="Schmutz J."/>
            <person name="Schouten H.J."/>
            <person name="Shapiro H."/>
            <person name="Stergiopoulos I."/>
            <person name="Torriani S.F.F."/>
            <person name="Tu H."/>
            <person name="de Vries R.P."/>
            <person name="Waalwijk C."/>
            <person name="Ware S.B."/>
            <person name="Wiebenga A."/>
            <person name="Zwiers L.-H."/>
            <person name="Oliver R.P."/>
            <person name="Grigoriev I.V."/>
            <person name="Kema G.H.J."/>
        </authorList>
    </citation>
    <scope>NUCLEOTIDE SEQUENCE [LARGE SCALE GENOMIC DNA]</scope>
    <source>
        <strain evidence="12">CBS 115943 / IPO323</strain>
    </source>
</reference>
<name>F9XCR0_ZYMTI</name>
<evidence type="ECO:0000256" key="9">
    <source>
        <dbReference type="SAM" id="Phobius"/>
    </source>
</evidence>
<evidence type="ECO:0000313" key="12">
    <source>
        <dbReference type="Proteomes" id="UP000008062"/>
    </source>
</evidence>
<feature type="transmembrane region" description="Helical" evidence="9">
    <location>
        <begin position="113"/>
        <end position="135"/>
    </location>
</feature>
<evidence type="ECO:0000256" key="1">
    <source>
        <dbReference type="ARBA" id="ARBA00003420"/>
    </source>
</evidence>
<feature type="transmembrane region" description="Helical" evidence="9">
    <location>
        <begin position="223"/>
        <end position="245"/>
    </location>
</feature>
<feature type="compositionally biased region" description="Low complexity" evidence="8">
    <location>
        <begin position="25"/>
        <end position="37"/>
    </location>
</feature>
<dbReference type="HOGENOM" id="CLU_022332_0_0_1"/>
<feature type="transmembrane region" description="Helical" evidence="9">
    <location>
        <begin position="260"/>
        <end position="281"/>
    </location>
</feature>
<dbReference type="InParanoid" id="F9XCR0"/>
<feature type="transmembrane region" description="Helical" evidence="9">
    <location>
        <begin position="147"/>
        <end position="165"/>
    </location>
</feature>
<gene>
    <name evidence="11" type="ORF">MYCGRDRAFT_104744</name>
</gene>
<feature type="transmembrane region" description="Helical" evidence="9">
    <location>
        <begin position="314"/>
        <end position="332"/>
    </location>
</feature>
<dbReference type="EMBL" id="CM001201">
    <property type="protein sequence ID" value="EGP86920.1"/>
    <property type="molecule type" value="Genomic_DNA"/>
</dbReference>
<keyword evidence="12" id="KW-1185">Reference proteome</keyword>
<comment type="subcellular location">
    <subcellularLocation>
        <location evidence="2">Endoplasmic reticulum membrane</location>
        <topology evidence="2">Multi-pass membrane protein</topology>
    </subcellularLocation>
</comment>